<sequence length="105" mass="11203">RKRDGWAWVGHLEGELEKHKGRAKACRRTAPLTPPTARRASGAGSAARVRARKDRGGVRASRPGWQGAECAAPAAKRSAARTPPRGPGGPRRRRAQHQGARDGGD</sequence>
<feature type="region of interest" description="Disordered" evidence="1">
    <location>
        <begin position="20"/>
        <end position="105"/>
    </location>
</feature>
<organism evidence="2 3">
    <name type="scientific">Prorocentrum cordatum</name>
    <dbReference type="NCBI Taxonomy" id="2364126"/>
    <lineage>
        <taxon>Eukaryota</taxon>
        <taxon>Sar</taxon>
        <taxon>Alveolata</taxon>
        <taxon>Dinophyceae</taxon>
        <taxon>Prorocentrales</taxon>
        <taxon>Prorocentraceae</taxon>
        <taxon>Prorocentrum</taxon>
    </lineage>
</organism>
<evidence type="ECO:0000256" key="1">
    <source>
        <dbReference type="SAM" id="MobiDB-lite"/>
    </source>
</evidence>
<comment type="caution">
    <text evidence="2">The sequence shown here is derived from an EMBL/GenBank/DDBJ whole genome shotgun (WGS) entry which is preliminary data.</text>
</comment>
<dbReference type="EMBL" id="CAUYUJ010014624">
    <property type="protein sequence ID" value="CAK0844010.1"/>
    <property type="molecule type" value="Genomic_DNA"/>
</dbReference>
<evidence type="ECO:0000313" key="2">
    <source>
        <dbReference type="EMBL" id="CAK0844010.1"/>
    </source>
</evidence>
<reference evidence="2" key="1">
    <citation type="submission" date="2023-10" db="EMBL/GenBank/DDBJ databases">
        <authorList>
            <person name="Chen Y."/>
            <person name="Shah S."/>
            <person name="Dougan E. K."/>
            <person name="Thang M."/>
            <person name="Chan C."/>
        </authorList>
    </citation>
    <scope>NUCLEOTIDE SEQUENCE [LARGE SCALE GENOMIC DNA]</scope>
</reference>
<name>A0ABN9TE60_9DINO</name>
<proteinExistence type="predicted"/>
<dbReference type="Proteomes" id="UP001189429">
    <property type="component" value="Unassembled WGS sequence"/>
</dbReference>
<accession>A0ABN9TE60</accession>
<keyword evidence="3" id="KW-1185">Reference proteome</keyword>
<evidence type="ECO:0000313" key="3">
    <source>
        <dbReference type="Proteomes" id="UP001189429"/>
    </source>
</evidence>
<gene>
    <name evidence="2" type="ORF">PCOR1329_LOCUS38182</name>
</gene>
<feature type="non-terminal residue" evidence="2">
    <location>
        <position position="1"/>
    </location>
</feature>
<feature type="compositionally biased region" description="Low complexity" evidence="1">
    <location>
        <begin position="68"/>
        <end position="83"/>
    </location>
</feature>
<protein>
    <submittedName>
        <fullName evidence="2">Uncharacterized protein</fullName>
    </submittedName>
</protein>
<feature type="compositionally biased region" description="Low complexity" evidence="1">
    <location>
        <begin position="37"/>
        <end position="48"/>
    </location>
</feature>